<comment type="caution">
    <text evidence="1">The sequence shown here is derived from an EMBL/GenBank/DDBJ whole genome shotgun (WGS) entry which is preliminary data.</text>
</comment>
<evidence type="ECO:0000313" key="2">
    <source>
        <dbReference type="Proteomes" id="UP001143856"/>
    </source>
</evidence>
<keyword evidence="2" id="KW-1185">Reference proteome</keyword>
<gene>
    <name evidence="1" type="ORF">NUW58_g3008</name>
</gene>
<dbReference type="EMBL" id="JAPDGR010000430">
    <property type="protein sequence ID" value="KAJ2990320.1"/>
    <property type="molecule type" value="Genomic_DNA"/>
</dbReference>
<evidence type="ECO:0000313" key="1">
    <source>
        <dbReference type="EMBL" id="KAJ2990320.1"/>
    </source>
</evidence>
<reference evidence="1" key="1">
    <citation type="submission" date="2022-10" db="EMBL/GenBank/DDBJ databases">
        <title>Genome Sequence of Xylaria curta.</title>
        <authorList>
            <person name="Buettner E."/>
        </authorList>
    </citation>
    <scope>NUCLEOTIDE SEQUENCE</scope>
    <source>
        <strain evidence="1">Babe10</strain>
    </source>
</reference>
<accession>A0ACC1PEH6</accession>
<dbReference type="Proteomes" id="UP001143856">
    <property type="component" value="Unassembled WGS sequence"/>
</dbReference>
<name>A0ACC1PEH6_9PEZI</name>
<organism evidence="1 2">
    <name type="scientific">Xylaria curta</name>
    <dbReference type="NCBI Taxonomy" id="42375"/>
    <lineage>
        <taxon>Eukaryota</taxon>
        <taxon>Fungi</taxon>
        <taxon>Dikarya</taxon>
        <taxon>Ascomycota</taxon>
        <taxon>Pezizomycotina</taxon>
        <taxon>Sordariomycetes</taxon>
        <taxon>Xylariomycetidae</taxon>
        <taxon>Xylariales</taxon>
        <taxon>Xylariaceae</taxon>
        <taxon>Xylaria</taxon>
    </lineage>
</organism>
<protein>
    <submittedName>
        <fullName evidence="1">Uncharacterized protein</fullName>
    </submittedName>
</protein>
<proteinExistence type="predicted"/>
<sequence>MAMSVEPQLEPIAIIGTACRFPGGVNSPSSLWNLLRHPRHLAERIPLDRFNVDGFYHKSGQYHGHFNVKEGYFLSGDGVCRQFDGSFFGMSPAEAMCLDPLSRLLLETVYEALEISGLTIESLRGSDTAVYTGQMVYDYNLLAARDNDMCIGTYHASGTSHAVLSNRVSYFFDWHGPSMTIDTACSSSLVAFHHAVQQLRSGLSRVAIATGANLLLDPSLFISLSKLNMLSPNGRSRMWDADADGYARGEGIAAIVMKTLSAALEDGDDIECIIRETGFGQDVDILIISRPNAAAQVNLIHGCYRRAGLNPADPADQPQYFECHGTGTQAGDLAEAEAISTVFSLATDRNMQPLFVGSIKSVIGHTEGTAGLAGVLKASLALQNAAIPPNLLFTRLNPRVEPFCTNIHLPTILTPWPSPPNGNPRRASVNSFGFAGANVHVILESYTAAHSICSDIESEPSALFTPFVFSASTKASLYAYLLGFRDYLSKSLTTLSLQDLAYTLHSRRSLLNFNIAITAADASDLCTEIDKKVQAARDENAQSTAVRVMRHHGVGKSSILGVFTGQGAQWAGMGCPLITSSAATRQIIERLDLRLSQLPDGPSWSLMEELQKDPSSSRISEALLSQPCCTAMQILQVDLLRAAGVEFTSVVGHSSGEIAAAYAAGLISAEDAICIAYYRGLHSNLSSGQGRHGKGAMLAVGTSADDAQEICDEPEFKGRVCVGAINSPSSITLSGDADAIDELEVIFQDEGKFVRRLRVDMAYHSHHMLPCSGPYLSSLCDLKIEVGQSSTTWISSVYGCQKHTVDSPATKDLEGQYWVRNMVQPVLFQQAIESAHRDGGRFDLAIELGPHPALKGPVLQSLHELPYTGLSKRGQSAVTSMSEALGYVWEHLGTNGVTLDNYERFVSGRSGPRRLLKGLPSYAWDHNIEYWYESRYSMAVRQRLGPVHELLGHLTPDSTDQEMRWRHILQPIEIPWLMCHRLQGQIVFPAAGYVSTAIEAAMAICKHRGFSPALIELLDFKIDRALVFENDNSNVEIIISATDISLTGETTLEANFKYYSADGAVSRSLCLSASGRLQIMLGEACMDALPGRCPRPPYLTKVLESDFYSSSRALGYHWSGPFITLDRCSRKLGASTGFLKIAEPSGLIISPAVLDGAFQATLLAYSAPFDGQLWTIHVPGEIRRVIVNPFFCARAMTSDDPLPFDASHDPDMITLVSNAELYSSQDASIIIVQVDGLKCIPISPATADDDRETFATVNWGVLCPDIGAISCSNSIQPENHGLFHYLERMAGFYMRAFRRDINLDPDFVLPREFEDFFQFTTDMTLLQRAGHVPVWYPGWEQDTQEEIRLAGKPYENMVEVQLLRAVGESLVDAVRSKTSVSEVLMRDGILRRFYDSALGPRMYTETLAEVVKQISHRTPHLKIIEIGTGTGAAAGQVLAHLEPTAFASYTLTDISATLLESARPSTMPYPNKVLFKLLDINRDPTSQDFSEQSYDVLVAAFTLHSSPGLERTLRHARRLLRPGGYLVALELLPTTSSVYGLLFGTLPGWLRKREGRTALPAISLAEWDKILRKSGFSGCDTTTQPHEDNCGSHFAIFVSQAINEKLAFIRSPLTSQSFGIFHSGSLIPHLVILSGDTSRLAELGEETKSLLQHHCGRISIALTLSDVVYAGFSPRTSILSIADIEDPLFHQLDNSKWDALKRILLTVGNVVWVTRGRRANNPYSNMMLGLLRSVVREAPTLNYRTLDFEDEQGINAHALAEAMLKFQAESLWRREDRLSTTVENELVMDKAGRLIIPRLIPNKRMNQRFNSSKRQILHNFDPNMQRISVFYSADNSCYKLRQEFPLGVEDGYVITTESSIDVTYSVLSAVHVHEHGSLFVTLGKHRALGHQIISLSANHASVISPVHDLWVEVDIPQGAEPIFLSLVVYHLLVFNIMEGLVADETVLVFGTDTVLGKVIAKEAAIQGVHVSYLTTPHGKTSGGLNWIRSHPFLSDCELSKLLPSKTSVFIDLSTSKTGDLDCNRIRRLLPAHCRHYTTESLFSSAPLASSRECHIRSIRERLERAASRSLSSINDVEDSMPLPIQIRDLAISGHPSIPYSILDWTSLPQALALIQPIDIQIAFAASKTYWLAGLSGTLGVALCDWMFRRGARHFVISSRHPKIDKSWLEAMRRNGAAVKIASCDLCSKNQTKALHEEILSCMPPIAGVTQGANSWEDTAIKDMDFKTFMKGTRPKVDGSIFLSDLFRDNPLDFFIYFSSVVSIVGRPGQAYYSAANMFMAAMAEQRRRKGLAASVIHIGPIHGVGYVTEQEALLFQKEKLRSSALVAVSQREFYQLFAEAVIAGRLPGSSIELVDGVRRVSQDDPYQPFWEADPLMQHFIKPSDGNTPDVSSQSRVTMQTRLERATTQSDVYNILLDGLLPKICFIFQMDAGDIAGKELAEMRLNEMGIDSLSAVEIRTWFMRTLEVDIPVLKILSGTPIGDLVTLASEMIPLRFVPNLCSRQPEHMTRDSGLSTLKSSHENFENELNPDSSSSSRTSANLSSETSQEDLAQCSPSILQRNQDQHDLKKIFDLSFGQGMFWFVWRMLKDKTSLNHTALARITGNIRIPELEQTFREVCRRHESLRTRFFEANGHPLQAIMETSMAEFEAIKIESEEEVQAALQVLQNEHVYDLEAGRTLRVLLLSLTNMNHFLVAGLHPLIADGFSFQNLLKELHISYIQPRQSQQSPSRQFTWFSEKQHADLAGGEFDGDLKFWRSEFKEFPEPLPILTVSKATSRPMILAYDNERAAIKVGIKTKDQVQGLCRHYNCTSFQFYLAVFRALILRYSPPGDGDDVVVGFGDANRTEDEMVDVIGPFVNLLPLRLRSSADTQFARLLTNTRDAAYRALEHSKVPFQALLNNLGVVRSASHTPLFQCFVNYRQGLHKTQQWGSAEAFTLHAIEIGIPRVAYDVSLEIVDYKNGDCLHTLVVRKDMYGADEVGYLIKSYELLIEAFLTDPTTPIYQPQIFESIEVERVLEFSRGPHMPPKWPPTIVHRINAIAEERPHAIAVQCDSQTSTYREVVGDARATAMALRAAQVTPGSPVAVLLESSVAWVSSLLGIMHIGAVYLPLDLGHPWGRLAAISHVFNLEQPGIQMINICNISKYNNEWIDISAREESPATILYTSGSSGLPKGILLQHKSLRNWAEPLSHIYGIGAETVLQQTSWTFDVSLAQLLSALCFGGRLFLVPYKQRHDAHLISNLISSKDITVTYSTPSEYSSWFRFGRNELNNAKTWKIAFSGGEQLPNSLVKQFQSLSRATMRFYSLYGPTECGTNATGMEISLDDHYTIAGAGSPRPNYSVYVVDERLRLVAAGVQGEIYIGGASVGLGYVNQPELTRERFVADVLASPEDRLNGHLVLHRTGDLGRWQKNGVLLVEGRIGGDTQIKIRGLRVDIAEVEHVMLNEANDILQAAIVSVRQSPSADHQILVAHVVFANAYKSLADYIGKIQALLAKKLPLYMRPAVIIPLPSIPITSTGKVDRRAVAALELPEADKTDTSHDDRDGANLSLTEETLRNIWFQVIPTLSVASQGPITRETDFFQVGGSSLLLLDLHASIQQAFPKVDISLASLFDSSTLSEMARYIEYGNSFRERESATVKWNAETAIPKAIINALHREAGSSQASKRERIVIVLTGATGQLGSELLNTLVTDARVKHVHCLGVRNAAKRLDRVNTERITLHEGDLTMPRLGLSEATARHLFGDIGVDVIIHAGADASYMKTYKSLRAANVQSTKELAILSNIGQRLPQFNYISTASLELFATASMEEVMHTSLTPPLASGFTPPAQVSPTSINNIGYGYISSKWASEAFLEQLHKHNPSWPIFIHRPTLIVPPVGETNVASHQGTENLGLNLHENLRYWVTKMHIVPKIPKVGAELSGALNLVPLDEVVRKLVRILFNDTVNNPGTEVCIIYHTGEAVLSLDELATWFRNDANIEFSELEMGEWATRAGGFGMHPTMVAMLQKLGMATEGRVVFPRLQDCAKSSEHMESCSVCRNLVPLPGPSGGFITGGEGIDLAKSTPNCQICSILWEGLSAFCVQNPEGVQWMALNQDEGAFRLQYRHLEDRRWMGLHFYTRNAESPLSDIFEPGSDLELDTACEKYLAQAKSWVRDCCEKHDDCKDRLSTVLPTRVLDLARDEGFVFLCEPEETQTGSYVALSHVWGGEVPIRTTTETLDLFKDGIRLDSLPQTFRDAVFMARLLECPYLWIDSLCIIQDSKEDWTREAARMADAYGNAYVTIAAVAAENSNSGLFSKHEASVAKHTIQRAGESGRDMIVDVRPALEHTPYYESSPYGLPQGTEARLLGRAWCFQEYLLSPRVLLFTDWEILWVCLSRRECNCGHISRDSRDINPESDLKIRFDKTLRSGSVRQLHRLWMDIVNRYSLKDMTYATDKLPALAGIAYLFSAKHLGRYVNGVWESTLIQDLFWEISWSFVEFNHIMVRRPEGLSMPSWSWASVAGPIDSSPVPDIEGLEIVEISFEPTKLGSLVDVSTRSITLHGILINARVWGGQKTGRDYVSPHRQLEADGITGASWLVDVPTEVNCGPGEPVNAHIFCGTKGPGLVVVPVQESSASFKRLGRIRGLPVQRGHYTTKSIQLV</sequence>